<sequence length="146" mass="16576">MKTAQKYLPVVLLALLLIAGWQQKWWRSEPSTAARTKSVVTRPPRSAADYSGSLLNRHARLEYTKHARCRMECRHVTEGEVQEILANGEVNLEKSNPNDHPCPTFALEGHSQEGQHLRIVFAPCDENNARVITCIDLDKDWACHCE</sequence>
<evidence type="ECO:0000313" key="2">
    <source>
        <dbReference type="Proteomes" id="UP000249819"/>
    </source>
</evidence>
<keyword evidence="2" id="KW-1185">Reference proteome</keyword>
<dbReference type="InterPro" id="IPR025354">
    <property type="entry name" value="DUF4258"/>
</dbReference>
<gene>
    <name evidence="1" type="ORF">CLV59_103246</name>
</gene>
<dbReference type="Pfam" id="PF14076">
    <property type="entry name" value="DUF4258"/>
    <property type="match status" value="1"/>
</dbReference>
<comment type="caution">
    <text evidence="1">The sequence shown here is derived from an EMBL/GenBank/DDBJ whole genome shotgun (WGS) entry which is preliminary data.</text>
</comment>
<dbReference type="Proteomes" id="UP000249819">
    <property type="component" value="Unassembled WGS sequence"/>
</dbReference>
<name>A0A327W3B5_9BACT</name>
<dbReference type="EMBL" id="QLMA01000003">
    <property type="protein sequence ID" value="RAJ83282.1"/>
    <property type="molecule type" value="Genomic_DNA"/>
</dbReference>
<proteinExistence type="predicted"/>
<dbReference type="RefSeq" id="WP_111591938.1">
    <property type="nucleotide sequence ID" value="NZ_QLMA01000003.1"/>
</dbReference>
<dbReference type="AlphaFoldDB" id="A0A327W3B5"/>
<protein>
    <submittedName>
        <fullName evidence="1">Uncharacterized protein DUF4258</fullName>
    </submittedName>
</protein>
<accession>A0A327W3B5</accession>
<organism evidence="1 2">
    <name type="scientific">Chitinophaga dinghuensis</name>
    <dbReference type="NCBI Taxonomy" id="1539050"/>
    <lineage>
        <taxon>Bacteria</taxon>
        <taxon>Pseudomonadati</taxon>
        <taxon>Bacteroidota</taxon>
        <taxon>Chitinophagia</taxon>
        <taxon>Chitinophagales</taxon>
        <taxon>Chitinophagaceae</taxon>
        <taxon>Chitinophaga</taxon>
    </lineage>
</organism>
<dbReference type="OrthoDB" id="669525at2"/>
<reference evidence="1 2" key="1">
    <citation type="submission" date="2018-06" db="EMBL/GenBank/DDBJ databases">
        <title>Genomic Encyclopedia of Archaeal and Bacterial Type Strains, Phase II (KMG-II): from individual species to whole genera.</title>
        <authorList>
            <person name="Goeker M."/>
        </authorList>
    </citation>
    <scope>NUCLEOTIDE SEQUENCE [LARGE SCALE GENOMIC DNA]</scope>
    <source>
        <strain evidence="1 2">DSM 29821</strain>
    </source>
</reference>
<evidence type="ECO:0000313" key="1">
    <source>
        <dbReference type="EMBL" id="RAJ83282.1"/>
    </source>
</evidence>